<keyword evidence="2" id="KW-0472">Membrane</keyword>
<feature type="compositionally biased region" description="Pro residues" evidence="1">
    <location>
        <begin position="272"/>
        <end position="283"/>
    </location>
</feature>
<dbReference type="SUPFAM" id="SSF50969">
    <property type="entry name" value="YVTN repeat-like/Quinoprotein amine dehydrogenase"/>
    <property type="match status" value="1"/>
</dbReference>
<feature type="region of interest" description="Disordered" evidence="1">
    <location>
        <begin position="73"/>
        <end position="98"/>
    </location>
</feature>
<protein>
    <recommendedName>
        <fullName evidence="3">Protein kinase domain-containing protein</fullName>
    </recommendedName>
</protein>
<feature type="domain" description="Protein kinase" evidence="3">
    <location>
        <begin position="1"/>
        <end position="201"/>
    </location>
</feature>
<evidence type="ECO:0000313" key="4">
    <source>
        <dbReference type="EMBL" id="MBB5133725.1"/>
    </source>
</evidence>
<keyword evidence="2" id="KW-1133">Transmembrane helix</keyword>
<dbReference type="InterPro" id="IPR000719">
    <property type="entry name" value="Prot_kinase_dom"/>
</dbReference>
<reference evidence="4 5" key="1">
    <citation type="submission" date="2020-08" db="EMBL/GenBank/DDBJ databases">
        <title>Genomic Encyclopedia of Type Strains, Phase IV (KMG-IV): sequencing the most valuable type-strain genomes for metagenomic binning, comparative biology and taxonomic classification.</title>
        <authorList>
            <person name="Goeker M."/>
        </authorList>
    </citation>
    <scope>NUCLEOTIDE SEQUENCE [LARGE SCALE GENOMIC DNA]</scope>
    <source>
        <strain evidence="4 5">DSM 45615</strain>
    </source>
</reference>
<evidence type="ECO:0000256" key="1">
    <source>
        <dbReference type="SAM" id="MobiDB-lite"/>
    </source>
</evidence>
<accession>A0A840PCH8</accession>
<dbReference type="Proteomes" id="UP000578449">
    <property type="component" value="Unassembled WGS sequence"/>
</dbReference>
<dbReference type="PROSITE" id="PS50011">
    <property type="entry name" value="PROTEIN_KINASE_DOM"/>
    <property type="match status" value="1"/>
</dbReference>
<keyword evidence="2" id="KW-0812">Transmembrane</keyword>
<evidence type="ECO:0000256" key="2">
    <source>
        <dbReference type="SAM" id="Phobius"/>
    </source>
</evidence>
<dbReference type="GO" id="GO:0005524">
    <property type="term" value="F:ATP binding"/>
    <property type="evidence" value="ECO:0007669"/>
    <property type="project" value="InterPro"/>
</dbReference>
<dbReference type="SUPFAM" id="SSF56112">
    <property type="entry name" value="Protein kinase-like (PK-like)"/>
    <property type="match status" value="1"/>
</dbReference>
<dbReference type="InterPro" id="IPR011009">
    <property type="entry name" value="Kinase-like_dom_sf"/>
</dbReference>
<dbReference type="Gene3D" id="1.10.510.10">
    <property type="entry name" value="Transferase(Phosphotransferase) domain 1"/>
    <property type="match status" value="1"/>
</dbReference>
<proteinExistence type="predicted"/>
<feature type="region of interest" description="Disordered" evidence="1">
    <location>
        <begin position="251"/>
        <end position="293"/>
    </location>
</feature>
<dbReference type="Gene3D" id="2.130.10.10">
    <property type="entry name" value="YVTN repeat-like/Quinoprotein amine dehydrogenase"/>
    <property type="match status" value="1"/>
</dbReference>
<keyword evidence="5" id="KW-1185">Reference proteome</keyword>
<dbReference type="RefSeq" id="WP_185050657.1">
    <property type="nucleotide sequence ID" value="NZ_BAABIX010000001.1"/>
</dbReference>
<evidence type="ECO:0000313" key="5">
    <source>
        <dbReference type="Proteomes" id="UP000578449"/>
    </source>
</evidence>
<feature type="region of interest" description="Disordered" evidence="1">
    <location>
        <begin position="1"/>
        <end position="31"/>
    </location>
</feature>
<evidence type="ECO:0000259" key="3">
    <source>
        <dbReference type="PROSITE" id="PS50011"/>
    </source>
</evidence>
<feature type="transmembrane region" description="Helical" evidence="2">
    <location>
        <begin position="227"/>
        <end position="247"/>
    </location>
</feature>
<feature type="compositionally biased region" description="Low complexity" evidence="1">
    <location>
        <begin position="253"/>
        <end position="271"/>
    </location>
</feature>
<dbReference type="GO" id="GO:0004672">
    <property type="term" value="F:protein kinase activity"/>
    <property type="evidence" value="ECO:0007669"/>
    <property type="project" value="InterPro"/>
</dbReference>
<dbReference type="AlphaFoldDB" id="A0A840PCH8"/>
<gene>
    <name evidence="4" type="ORF">HNP84_003451</name>
</gene>
<dbReference type="InterPro" id="IPR011044">
    <property type="entry name" value="Quino_amine_DH_bsu"/>
</dbReference>
<dbReference type="EMBL" id="JACHGN010000006">
    <property type="protein sequence ID" value="MBB5133725.1"/>
    <property type="molecule type" value="Genomic_DNA"/>
</dbReference>
<name>A0A840PCH8_9ACTN</name>
<dbReference type="InterPro" id="IPR015943">
    <property type="entry name" value="WD40/YVTN_repeat-like_dom_sf"/>
</dbReference>
<comment type="caution">
    <text evidence="4">The sequence shown here is derived from an EMBL/GenBank/DDBJ whole genome shotgun (WGS) entry which is preliminary data.</text>
</comment>
<sequence>MPQNPPQHSPQRPAEEPAGLGYVVDDGTGLPSLEDEIRAHGPLTGTALHRLAIATMTGLAALHRAGITHGAVRPDTVLLGPRGPRPRHPVPASAPPALDDETVAAGTLVWSTPEHVRGLPVSASGDLFTWAATMVYAATGRSPFGEGSMTTVVNRLLHGAADLGPLDGPLRALAADCLAAEAGERPTAEEALLRLIGYSGLLDTALLSEPVPPADPPARRRRPRTPVLLAAALAVALVSAGVTYLLVPPSPARPAAAPASTASPPAVTARPPATPPPATPPPATTETGLPTGGTLYENPADPVKLASYHVGQDGKRTVAYARAGTSGDFRRVGGANAVAVVSHDGRRLAVVNELSFAQFQRQEVAFTDHRTGERFALPAATAPDVAQFLNWNRDNRRALLTVIGSLGQGPPVTRGFVILDVVARTSTFVPTTDAQDRPDPDAVPPVYYWTPDGNGVMAYYTTPELRNGVLFRDLTGRVTRTMHWVGNPVGRERFSPSGRLFVTTGCGIYDLCVWDTATGERRATVPGDKGAYAIGWYDDRHLIRGRWAGKDTFRVSVTAFDGTEVRLLAEMNSTGEVLPHLTFVTG</sequence>
<organism evidence="4 5">
    <name type="scientific">Thermocatellispora tengchongensis</name>
    <dbReference type="NCBI Taxonomy" id="1073253"/>
    <lineage>
        <taxon>Bacteria</taxon>
        <taxon>Bacillati</taxon>
        <taxon>Actinomycetota</taxon>
        <taxon>Actinomycetes</taxon>
        <taxon>Streptosporangiales</taxon>
        <taxon>Streptosporangiaceae</taxon>
        <taxon>Thermocatellispora</taxon>
    </lineage>
</organism>